<keyword evidence="1" id="KW-1133">Transmembrane helix</keyword>
<keyword evidence="1" id="KW-0812">Transmembrane</keyword>
<feature type="transmembrane region" description="Helical" evidence="1">
    <location>
        <begin position="12"/>
        <end position="30"/>
    </location>
</feature>
<reference evidence="3" key="1">
    <citation type="submission" date="2016-10" db="EMBL/GenBank/DDBJ databases">
        <authorList>
            <person name="Varghese N."/>
            <person name="Submissions S."/>
        </authorList>
    </citation>
    <scope>NUCLEOTIDE SEQUENCE [LARGE SCALE GENOMIC DNA]</scope>
    <source>
        <strain evidence="3">M83</strain>
    </source>
</reference>
<protein>
    <submittedName>
        <fullName evidence="2">Uncharacterized protein</fullName>
    </submittedName>
</protein>
<dbReference type="EMBL" id="FNHZ01000005">
    <property type="protein sequence ID" value="SDN07174.1"/>
    <property type="molecule type" value="Genomic_DNA"/>
</dbReference>
<proteinExistence type="predicted"/>
<dbReference type="Proteomes" id="UP000187651">
    <property type="component" value="Unassembled WGS sequence"/>
</dbReference>
<sequence>MENILEEYAGLIMAIIMVFVINGLFLKVLIGV</sequence>
<organism evidence="2 3">
    <name type="scientific">Lachnospira pectinoschiza</name>
    <dbReference type="NCBI Taxonomy" id="28052"/>
    <lineage>
        <taxon>Bacteria</taxon>
        <taxon>Bacillati</taxon>
        <taxon>Bacillota</taxon>
        <taxon>Clostridia</taxon>
        <taxon>Lachnospirales</taxon>
        <taxon>Lachnospiraceae</taxon>
        <taxon>Lachnospira</taxon>
    </lineage>
</organism>
<keyword evidence="1" id="KW-0472">Membrane</keyword>
<keyword evidence="3" id="KW-1185">Reference proteome</keyword>
<evidence type="ECO:0000256" key="1">
    <source>
        <dbReference type="SAM" id="Phobius"/>
    </source>
</evidence>
<name>A0A1G9YDL1_9FIRM</name>
<dbReference type="AlphaFoldDB" id="A0A1G9YDL1"/>
<accession>A0A1G9YDL1</accession>
<evidence type="ECO:0000313" key="3">
    <source>
        <dbReference type="Proteomes" id="UP000187651"/>
    </source>
</evidence>
<evidence type="ECO:0000313" key="2">
    <source>
        <dbReference type="EMBL" id="SDN07174.1"/>
    </source>
</evidence>
<gene>
    <name evidence="2" type="ORF">SAMN05216544_1798</name>
</gene>